<reference evidence="3" key="1">
    <citation type="journal article" date="2019" name="Int. J. Syst. Evol. Microbiol.">
        <title>The Global Catalogue of Microorganisms (GCM) 10K type strain sequencing project: providing services to taxonomists for standard genome sequencing and annotation.</title>
        <authorList>
            <consortium name="The Broad Institute Genomics Platform"/>
            <consortium name="The Broad Institute Genome Sequencing Center for Infectious Disease"/>
            <person name="Wu L."/>
            <person name="Ma J."/>
        </authorList>
    </citation>
    <scope>NUCLEOTIDE SEQUENCE [LARGE SCALE GENOMIC DNA]</scope>
    <source>
        <strain evidence="3">CGMCC 4.7382</strain>
    </source>
</reference>
<dbReference type="Pfam" id="PF14216">
    <property type="entry name" value="DUF4326"/>
    <property type="match status" value="1"/>
</dbReference>
<comment type="caution">
    <text evidence="2">The sequence shown here is derived from an EMBL/GenBank/DDBJ whole genome shotgun (WGS) entry which is preliminary data.</text>
</comment>
<feature type="domain" description="DUF4326" evidence="1">
    <location>
        <begin position="21"/>
        <end position="111"/>
    </location>
</feature>
<gene>
    <name evidence="2" type="ORF">ACFQRF_24010</name>
</gene>
<name>A0ABW2KN42_9ACTN</name>
<evidence type="ECO:0000259" key="1">
    <source>
        <dbReference type="Pfam" id="PF14216"/>
    </source>
</evidence>
<dbReference type="Proteomes" id="UP001596540">
    <property type="component" value="Unassembled WGS sequence"/>
</dbReference>
<sequence length="116" mass="13127">MTPTRIQRKRTKGWTAPLDEQGRKPIYVGRGSRWGNPWHITRHGQEWRVEGPDGVRRYDSWAVARLYAVTHYRAALVGNPGMVETVRAGLAGRTLMCWCPEGSLCHGDDLLTIANQ</sequence>
<evidence type="ECO:0000313" key="3">
    <source>
        <dbReference type="Proteomes" id="UP001596540"/>
    </source>
</evidence>
<accession>A0ABW2KN42</accession>
<dbReference type="InterPro" id="IPR025475">
    <property type="entry name" value="DUF4326"/>
</dbReference>
<organism evidence="2 3">
    <name type="scientific">Marinactinospora rubrisoli</name>
    <dbReference type="NCBI Taxonomy" id="2715399"/>
    <lineage>
        <taxon>Bacteria</taxon>
        <taxon>Bacillati</taxon>
        <taxon>Actinomycetota</taxon>
        <taxon>Actinomycetes</taxon>
        <taxon>Streptosporangiales</taxon>
        <taxon>Nocardiopsidaceae</taxon>
        <taxon>Marinactinospora</taxon>
    </lineage>
</organism>
<proteinExistence type="predicted"/>
<protein>
    <submittedName>
        <fullName evidence="2">DUF4326 domain-containing protein</fullName>
    </submittedName>
</protein>
<dbReference type="EMBL" id="JBHTBH010000014">
    <property type="protein sequence ID" value="MFC7330803.1"/>
    <property type="molecule type" value="Genomic_DNA"/>
</dbReference>
<keyword evidence="3" id="KW-1185">Reference proteome</keyword>
<dbReference type="RefSeq" id="WP_379873450.1">
    <property type="nucleotide sequence ID" value="NZ_JBHTBH010000014.1"/>
</dbReference>
<evidence type="ECO:0000313" key="2">
    <source>
        <dbReference type="EMBL" id="MFC7330803.1"/>
    </source>
</evidence>